<organism evidence="1 2">
    <name type="scientific">Tagetes erecta</name>
    <name type="common">African marigold</name>
    <dbReference type="NCBI Taxonomy" id="13708"/>
    <lineage>
        <taxon>Eukaryota</taxon>
        <taxon>Viridiplantae</taxon>
        <taxon>Streptophyta</taxon>
        <taxon>Embryophyta</taxon>
        <taxon>Tracheophyta</taxon>
        <taxon>Spermatophyta</taxon>
        <taxon>Magnoliopsida</taxon>
        <taxon>eudicotyledons</taxon>
        <taxon>Gunneridae</taxon>
        <taxon>Pentapetalae</taxon>
        <taxon>asterids</taxon>
        <taxon>campanulids</taxon>
        <taxon>Asterales</taxon>
        <taxon>Asteraceae</taxon>
        <taxon>Asteroideae</taxon>
        <taxon>Heliantheae alliance</taxon>
        <taxon>Tageteae</taxon>
        <taxon>Tagetes</taxon>
    </lineage>
</organism>
<dbReference type="Proteomes" id="UP001229421">
    <property type="component" value="Unassembled WGS sequence"/>
</dbReference>
<protein>
    <submittedName>
        <fullName evidence="1">Uncharacterized protein</fullName>
    </submittedName>
</protein>
<sequence>MFQITTSSSYTAGRWWLSWPELEDLATGGRPEDVAAQKLIKRAGGVVNEVENEEAPRRRRRPPRLLVLFLISSRHLPNESASSSMSSLLMIPFSSSPRRRPLCSLLSLSPTRLQNSTFDTFDMYFTKVKGDFDPSGNLRFVSN</sequence>
<name>A0AAD8LJL5_TARER</name>
<proteinExistence type="predicted"/>
<comment type="caution">
    <text evidence="1">The sequence shown here is derived from an EMBL/GenBank/DDBJ whole genome shotgun (WGS) entry which is preliminary data.</text>
</comment>
<evidence type="ECO:0000313" key="1">
    <source>
        <dbReference type="EMBL" id="KAK1438655.1"/>
    </source>
</evidence>
<accession>A0AAD8LJL5</accession>
<reference evidence="1" key="1">
    <citation type="journal article" date="2023" name="bioRxiv">
        <title>Improved chromosome-level genome assembly for marigold (Tagetes erecta).</title>
        <authorList>
            <person name="Jiang F."/>
            <person name="Yuan L."/>
            <person name="Wang S."/>
            <person name="Wang H."/>
            <person name="Xu D."/>
            <person name="Wang A."/>
            <person name="Fan W."/>
        </authorList>
    </citation>
    <scope>NUCLEOTIDE SEQUENCE</scope>
    <source>
        <strain evidence="1">WSJ</strain>
        <tissue evidence="1">Leaf</tissue>
    </source>
</reference>
<dbReference type="EMBL" id="JAUHHV010000001">
    <property type="protein sequence ID" value="KAK1438655.1"/>
    <property type="molecule type" value="Genomic_DNA"/>
</dbReference>
<dbReference type="AlphaFoldDB" id="A0AAD8LJL5"/>
<evidence type="ECO:0000313" key="2">
    <source>
        <dbReference type="Proteomes" id="UP001229421"/>
    </source>
</evidence>
<keyword evidence="2" id="KW-1185">Reference proteome</keyword>
<gene>
    <name evidence="1" type="ORF">QVD17_04464</name>
</gene>